<evidence type="ECO:0000256" key="1">
    <source>
        <dbReference type="ARBA" id="ARBA00004141"/>
    </source>
</evidence>
<dbReference type="EMBL" id="JASPKZ010009364">
    <property type="protein sequence ID" value="KAJ9577384.1"/>
    <property type="molecule type" value="Genomic_DNA"/>
</dbReference>
<keyword evidence="2 5" id="KW-0812">Transmembrane</keyword>
<feature type="non-terminal residue" evidence="6">
    <location>
        <position position="410"/>
    </location>
</feature>
<protein>
    <recommendedName>
        <fullName evidence="8">NADH-ubiquinone oxidoreductase chain 1</fullName>
    </recommendedName>
</protein>
<feature type="transmembrane region" description="Helical" evidence="5">
    <location>
        <begin position="25"/>
        <end position="46"/>
    </location>
</feature>
<feature type="non-terminal residue" evidence="6">
    <location>
        <position position="1"/>
    </location>
</feature>
<proteinExistence type="predicted"/>
<evidence type="ECO:0000256" key="4">
    <source>
        <dbReference type="ARBA" id="ARBA00023136"/>
    </source>
</evidence>
<evidence type="ECO:0000256" key="5">
    <source>
        <dbReference type="SAM" id="Phobius"/>
    </source>
</evidence>
<keyword evidence="3 5" id="KW-1133">Transmembrane helix</keyword>
<dbReference type="AlphaFoldDB" id="A0AAD7ZB22"/>
<reference evidence="6" key="1">
    <citation type="journal article" date="2023" name="IScience">
        <title>Live-bearing cockroach genome reveals convergent evolutionary mechanisms linked to viviparity in insects and beyond.</title>
        <authorList>
            <person name="Fouks B."/>
            <person name="Harrison M.C."/>
            <person name="Mikhailova A.A."/>
            <person name="Marchal E."/>
            <person name="English S."/>
            <person name="Carruthers M."/>
            <person name="Jennings E.C."/>
            <person name="Chiamaka E.L."/>
            <person name="Frigard R.A."/>
            <person name="Pippel M."/>
            <person name="Attardo G.M."/>
            <person name="Benoit J.B."/>
            <person name="Bornberg-Bauer E."/>
            <person name="Tobe S.S."/>
        </authorList>
    </citation>
    <scope>NUCLEOTIDE SEQUENCE</scope>
    <source>
        <strain evidence="6">Stay&amp;Tobe</strain>
    </source>
</reference>
<comment type="subcellular location">
    <subcellularLocation>
        <location evidence="1">Membrane</location>
        <topology evidence="1">Multi-pass membrane protein</topology>
    </subcellularLocation>
</comment>
<evidence type="ECO:0000256" key="3">
    <source>
        <dbReference type="ARBA" id="ARBA00022989"/>
    </source>
</evidence>
<reference evidence="6" key="2">
    <citation type="submission" date="2023-05" db="EMBL/GenBank/DDBJ databases">
        <authorList>
            <person name="Fouks B."/>
        </authorList>
    </citation>
    <scope>NUCLEOTIDE SEQUENCE</scope>
    <source>
        <strain evidence="6">Stay&amp;Tobe</strain>
        <tissue evidence="6">Testes</tissue>
    </source>
</reference>
<sequence>ANVCRCRGWFAEFMAMMTINLGMNAVHFVSLLFCATNIILAFLTLLERKVLGYVHIRKGPNKVGFIGILQPFRDAIKLLNDNKPILMLSVFLHHMISQVYNKHTEEIIYSKYGMKACLAHYSRTFIFKIQFFASMLCFLEITADSIETLSQQLLKSVTISSKTRSAVTKFSENFLTLCTLLSNALHEREFFVVRATFFTSLTSFRLLMTRFNKWLAQWKNRAPLQYSRLDSIVLQNKNMDFVIRRKTAAAKFETVLRIRSHSTVYEISDVVVEMLLLIDSIEILDFLCYKKSCLICALLSLSVRITPSSEKEVAAYNYLLARLKLEPFFGLNISGVSWFLIGFFCTFSHIIFVSIVLVPLFITYHFFIFAYSLESSQCFYDFLCRYFWLKKSVSRMKILTLIFFRPHSFP</sequence>
<evidence type="ECO:0000313" key="6">
    <source>
        <dbReference type="EMBL" id="KAJ9577384.1"/>
    </source>
</evidence>
<name>A0AAD7ZB22_DIPPU</name>
<keyword evidence="4 5" id="KW-0472">Membrane</keyword>
<keyword evidence="7" id="KW-1185">Reference proteome</keyword>
<accession>A0AAD7ZB22</accession>
<dbReference type="InterPro" id="IPR001694">
    <property type="entry name" value="NADH_UbQ_OxRdtase_su1/FPO"/>
</dbReference>
<dbReference type="Proteomes" id="UP001233999">
    <property type="component" value="Unassembled WGS sequence"/>
</dbReference>
<evidence type="ECO:0008006" key="8">
    <source>
        <dbReference type="Google" id="ProtNLM"/>
    </source>
</evidence>
<dbReference type="Pfam" id="PF00146">
    <property type="entry name" value="NADHdh"/>
    <property type="match status" value="1"/>
</dbReference>
<dbReference type="GO" id="GO:0016020">
    <property type="term" value="C:membrane"/>
    <property type="evidence" value="ECO:0007669"/>
    <property type="project" value="UniProtKB-SubCell"/>
</dbReference>
<evidence type="ECO:0000256" key="2">
    <source>
        <dbReference type="ARBA" id="ARBA00022692"/>
    </source>
</evidence>
<organism evidence="6 7">
    <name type="scientific">Diploptera punctata</name>
    <name type="common">Pacific beetle cockroach</name>
    <dbReference type="NCBI Taxonomy" id="6984"/>
    <lineage>
        <taxon>Eukaryota</taxon>
        <taxon>Metazoa</taxon>
        <taxon>Ecdysozoa</taxon>
        <taxon>Arthropoda</taxon>
        <taxon>Hexapoda</taxon>
        <taxon>Insecta</taxon>
        <taxon>Pterygota</taxon>
        <taxon>Neoptera</taxon>
        <taxon>Polyneoptera</taxon>
        <taxon>Dictyoptera</taxon>
        <taxon>Blattodea</taxon>
        <taxon>Blaberoidea</taxon>
        <taxon>Blaberidae</taxon>
        <taxon>Diplopterinae</taxon>
        <taxon>Diploptera</taxon>
    </lineage>
</organism>
<evidence type="ECO:0000313" key="7">
    <source>
        <dbReference type="Proteomes" id="UP001233999"/>
    </source>
</evidence>
<feature type="transmembrane region" description="Helical" evidence="5">
    <location>
        <begin position="338"/>
        <end position="362"/>
    </location>
</feature>
<comment type="caution">
    <text evidence="6">The sequence shown here is derived from an EMBL/GenBank/DDBJ whole genome shotgun (WGS) entry which is preliminary data.</text>
</comment>
<gene>
    <name evidence="6" type="ORF">L9F63_006064</name>
</gene>